<feature type="compositionally biased region" description="Basic residues" evidence="9">
    <location>
        <begin position="67"/>
        <end position="94"/>
    </location>
</feature>
<dbReference type="AlphaFoldDB" id="R7WGH9"/>
<evidence type="ECO:0000256" key="4">
    <source>
        <dbReference type="ARBA" id="ARBA00022677"/>
    </source>
</evidence>
<evidence type="ECO:0000256" key="7">
    <source>
        <dbReference type="ARBA" id="ARBA00022990"/>
    </source>
</evidence>
<proteinExistence type="inferred from homology"/>
<keyword evidence="5" id="KW-0812">Transmembrane</keyword>
<evidence type="ECO:0000256" key="9">
    <source>
        <dbReference type="SAM" id="MobiDB-lite"/>
    </source>
</evidence>
<evidence type="ECO:0000256" key="1">
    <source>
        <dbReference type="ARBA" id="ARBA00004141"/>
    </source>
</evidence>
<evidence type="ECO:0000256" key="2">
    <source>
        <dbReference type="ARBA" id="ARBA00004502"/>
    </source>
</evidence>
<evidence type="ECO:0000256" key="8">
    <source>
        <dbReference type="ARBA" id="ARBA00023136"/>
    </source>
</evidence>
<protein>
    <submittedName>
        <fullName evidence="10">Uncharacterized protein</fullName>
    </submittedName>
</protein>
<dbReference type="EnsemblPlants" id="EMT20344">
    <property type="protein sequence ID" value="EMT20344"/>
    <property type="gene ID" value="F775_52412"/>
</dbReference>
<sequence length="241" mass="25120">MSETRSTVFVHTLTPIASYIPRSISARNSPRIWLSHFSGEPQVSEQRSFKCASGYRHGWRASVPPGRRARGRQRHRAGLHAGHPRRRRLLRRGRPGPQPAGGRHPREGSGRGGGGGVDAAPVGPDADGHGAGADRGDAAAGALQPRAGARGHRGDDADGRVRVVGGFGRGGGGGAGDGFRSSAACRAAAVGVLAGMYKYLSHGTSSPPGADTVDHAGAKLDSKAHEVKNWAQHRLDQARTP</sequence>
<evidence type="ECO:0000313" key="10">
    <source>
        <dbReference type="EnsemblPlants" id="EMT20344"/>
    </source>
</evidence>
<dbReference type="GO" id="GO:0012511">
    <property type="term" value="C:monolayer-surrounded lipid storage body"/>
    <property type="evidence" value="ECO:0007669"/>
    <property type="project" value="InterPro"/>
</dbReference>
<keyword evidence="8" id="KW-0472">Membrane</keyword>
<organism evidence="10">
    <name type="scientific">Aegilops tauschii</name>
    <name type="common">Tausch's goatgrass</name>
    <name type="synonym">Aegilops squarrosa</name>
    <dbReference type="NCBI Taxonomy" id="37682"/>
    <lineage>
        <taxon>Eukaryota</taxon>
        <taxon>Viridiplantae</taxon>
        <taxon>Streptophyta</taxon>
        <taxon>Embryophyta</taxon>
        <taxon>Tracheophyta</taxon>
        <taxon>Spermatophyta</taxon>
        <taxon>Magnoliopsida</taxon>
        <taxon>Liliopsida</taxon>
        <taxon>Poales</taxon>
        <taxon>Poaceae</taxon>
        <taxon>BOP clade</taxon>
        <taxon>Pooideae</taxon>
        <taxon>Triticodae</taxon>
        <taxon>Triticeae</taxon>
        <taxon>Triticinae</taxon>
        <taxon>Aegilops</taxon>
    </lineage>
</organism>
<dbReference type="Pfam" id="PF01277">
    <property type="entry name" value="Oleosin"/>
    <property type="match status" value="1"/>
</dbReference>
<dbReference type="GO" id="GO:0048608">
    <property type="term" value="P:reproductive structure development"/>
    <property type="evidence" value="ECO:0007669"/>
    <property type="project" value="UniProtKB-ARBA"/>
</dbReference>
<dbReference type="GO" id="GO:0009791">
    <property type="term" value="P:post-embryonic development"/>
    <property type="evidence" value="ECO:0007669"/>
    <property type="project" value="UniProtKB-ARBA"/>
</dbReference>
<dbReference type="GO" id="GO:0016020">
    <property type="term" value="C:membrane"/>
    <property type="evidence" value="ECO:0007669"/>
    <property type="project" value="UniProtKB-SubCell"/>
</dbReference>
<dbReference type="InterPro" id="IPR000136">
    <property type="entry name" value="Oleosin"/>
</dbReference>
<keyword evidence="7" id="KW-0007">Acetylation</keyword>
<comment type="subcellular location">
    <subcellularLocation>
        <location evidence="2">Lipid droplet</location>
    </subcellularLocation>
    <subcellularLocation>
        <location evidence="1">Membrane</location>
        <topology evidence="1">Multi-pass membrane protein</topology>
    </subcellularLocation>
</comment>
<keyword evidence="6" id="KW-1133">Transmembrane helix</keyword>
<reference evidence="10" key="1">
    <citation type="submission" date="2015-06" db="UniProtKB">
        <authorList>
            <consortium name="EnsemblPlants"/>
        </authorList>
    </citation>
    <scope>IDENTIFICATION</scope>
</reference>
<accession>R7WGH9</accession>
<comment type="similarity">
    <text evidence="3">Belongs to the oleosin family.</text>
</comment>
<feature type="compositionally biased region" description="Basic and acidic residues" evidence="9">
    <location>
        <begin position="126"/>
        <end position="137"/>
    </location>
</feature>
<evidence type="ECO:0000256" key="5">
    <source>
        <dbReference type="ARBA" id="ARBA00022692"/>
    </source>
</evidence>
<keyword evidence="4" id="KW-0551">Lipid droplet</keyword>
<feature type="region of interest" description="Disordered" evidence="9">
    <location>
        <begin position="58"/>
        <end position="137"/>
    </location>
</feature>
<evidence type="ECO:0000256" key="6">
    <source>
        <dbReference type="ARBA" id="ARBA00022989"/>
    </source>
</evidence>
<evidence type="ECO:0000256" key="3">
    <source>
        <dbReference type="ARBA" id="ARBA00010858"/>
    </source>
</evidence>
<name>R7WGH9_AEGTA</name>